<comment type="cofactor">
    <cofactor evidence="1">
        <name>Mg(2+)</name>
        <dbReference type="ChEBI" id="CHEBI:18420"/>
    </cofactor>
</comment>
<dbReference type="GO" id="GO:0000287">
    <property type="term" value="F:magnesium ion binding"/>
    <property type="evidence" value="ECO:0007669"/>
    <property type="project" value="TreeGrafter"/>
</dbReference>
<keyword evidence="3" id="KW-0460">Magnesium</keyword>
<dbReference type="Gene3D" id="3.20.20.120">
    <property type="entry name" value="Enolase-like C-terminal domain"/>
    <property type="match status" value="1"/>
</dbReference>
<dbReference type="Pfam" id="PF02746">
    <property type="entry name" value="MR_MLE_N"/>
    <property type="match status" value="1"/>
</dbReference>
<dbReference type="InterPro" id="IPR046945">
    <property type="entry name" value="RHMD-like"/>
</dbReference>
<comment type="caution">
    <text evidence="5">The sequence shown here is derived from an EMBL/GenBank/DDBJ whole genome shotgun (WGS) entry which is preliminary data.</text>
</comment>
<evidence type="ECO:0000256" key="1">
    <source>
        <dbReference type="ARBA" id="ARBA00001946"/>
    </source>
</evidence>
<evidence type="ECO:0000313" key="5">
    <source>
        <dbReference type="EMBL" id="GAH45901.1"/>
    </source>
</evidence>
<keyword evidence="2" id="KW-0479">Metal-binding</keyword>
<dbReference type="EMBL" id="BARU01007525">
    <property type="protein sequence ID" value="GAH45901.1"/>
    <property type="molecule type" value="Genomic_DNA"/>
</dbReference>
<dbReference type="GO" id="GO:0016836">
    <property type="term" value="F:hydro-lyase activity"/>
    <property type="evidence" value="ECO:0007669"/>
    <property type="project" value="TreeGrafter"/>
</dbReference>
<evidence type="ECO:0000256" key="2">
    <source>
        <dbReference type="ARBA" id="ARBA00022723"/>
    </source>
</evidence>
<dbReference type="PANTHER" id="PTHR13794:SF58">
    <property type="entry name" value="MITOCHONDRIAL ENOLASE SUPERFAMILY MEMBER 1"/>
    <property type="match status" value="1"/>
</dbReference>
<proteinExistence type="predicted"/>
<name>X1FJP9_9ZZZZ</name>
<evidence type="ECO:0000259" key="4">
    <source>
        <dbReference type="Pfam" id="PF02746"/>
    </source>
</evidence>
<dbReference type="SUPFAM" id="SSF54826">
    <property type="entry name" value="Enolase N-terminal domain-like"/>
    <property type="match status" value="1"/>
</dbReference>
<protein>
    <recommendedName>
        <fullName evidence="4">Mandelate racemase/muconate lactonizing enzyme N-terminal domain-containing protein</fullName>
    </recommendedName>
</protein>
<dbReference type="InterPro" id="IPR029017">
    <property type="entry name" value="Enolase-like_N"/>
</dbReference>
<reference evidence="5" key="1">
    <citation type="journal article" date="2014" name="Front. Microbiol.">
        <title>High frequency of phylogenetically diverse reductive dehalogenase-homologous genes in deep subseafloor sedimentary metagenomes.</title>
        <authorList>
            <person name="Kawai M."/>
            <person name="Futagami T."/>
            <person name="Toyoda A."/>
            <person name="Takaki Y."/>
            <person name="Nishi S."/>
            <person name="Hori S."/>
            <person name="Arai W."/>
            <person name="Tsubouchi T."/>
            <person name="Morono Y."/>
            <person name="Uchiyama I."/>
            <person name="Ito T."/>
            <person name="Fujiyama A."/>
            <person name="Inagaki F."/>
            <person name="Takami H."/>
        </authorList>
    </citation>
    <scope>NUCLEOTIDE SEQUENCE</scope>
    <source>
        <strain evidence="5">Expedition CK06-06</strain>
    </source>
</reference>
<dbReference type="AlphaFoldDB" id="X1FJP9"/>
<dbReference type="InterPro" id="IPR036849">
    <property type="entry name" value="Enolase-like_C_sf"/>
</dbReference>
<accession>X1FJP9</accession>
<dbReference type="GO" id="GO:0016052">
    <property type="term" value="P:carbohydrate catabolic process"/>
    <property type="evidence" value="ECO:0007669"/>
    <property type="project" value="TreeGrafter"/>
</dbReference>
<feature type="non-terminal residue" evidence="5">
    <location>
        <position position="222"/>
    </location>
</feature>
<dbReference type="InterPro" id="IPR013341">
    <property type="entry name" value="Mandelate_racemase_N_dom"/>
</dbReference>
<sequence>MKIVDLQVIPFWVSRKLYRNGEILPETKVVQTVTKITTDEGAEGYYFGGEGPLEQDGMSAEQRAFLEERIKPLVLGQDPFDREKFWHWMWPANANMPENLLSVLDMALWDLQARAFGVPVHKLLGGCREKVKAYASTQHSMGTPEVYAQHALECKRKGYKAYKIHPYYYWNPVTGKPDLGRPSPIDQQIATCRLVREAVGDDMVLMYDPYGTYRTYEEALKV</sequence>
<evidence type="ECO:0000256" key="3">
    <source>
        <dbReference type="ARBA" id="ARBA00022842"/>
    </source>
</evidence>
<gene>
    <name evidence="5" type="ORF">S03H2_14815</name>
</gene>
<dbReference type="Gene3D" id="3.30.390.10">
    <property type="entry name" value="Enolase-like, N-terminal domain"/>
    <property type="match status" value="1"/>
</dbReference>
<organism evidence="5">
    <name type="scientific">marine sediment metagenome</name>
    <dbReference type="NCBI Taxonomy" id="412755"/>
    <lineage>
        <taxon>unclassified sequences</taxon>
        <taxon>metagenomes</taxon>
        <taxon>ecological metagenomes</taxon>
    </lineage>
</organism>
<dbReference type="PANTHER" id="PTHR13794">
    <property type="entry name" value="ENOLASE SUPERFAMILY, MANDELATE RACEMASE"/>
    <property type="match status" value="1"/>
</dbReference>
<dbReference type="SUPFAM" id="SSF51604">
    <property type="entry name" value="Enolase C-terminal domain-like"/>
    <property type="match status" value="1"/>
</dbReference>
<feature type="domain" description="Mandelate racemase/muconate lactonizing enzyme N-terminal" evidence="4">
    <location>
        <begin position="33"/>
        <end position="125"/>
    </location>
</feature>